<dbReference type="Proteomes" id="UP000036367">
    <property type="component" value="Unassembled WGS sequence"/>
</dbReference>
<dbReference type="GO" id="GO:0009234">
    <property type="term" value="P:menaquinone biosynthetic process"/>
    <property type="evidence" value="ECO:0007669"/>
    <property type="project" value="UniProtKB-UniRule"/>
</dbReference>
<dbReference type="PANTHER" id="PTHR46832:SF2">
    <property type="entry name" value="FUTALOSINE HYDROLASE"/>
    <property type="match status" value="1"/>
</dbReference>
<dbReference type="EC" id="3.2.2.26" evidence="1"/>
<dbReference type="GO" id="GO:0019284">
    <property type="term" value="P:L-methionine salvage from S-adenosylmethionine"/>
    <property type="evidence" value="ECO:0007669"/>
    <property type="project" value="TreeGrafter"/>
</dbReference>
<organism evidence="2 3">
    <name type="scientific">Rhodopirellula islandica</name>
    <dbReference type="NCBI Taxonomy" id="595434"/>
    <lineage>
        <taxon>Bacteria</taxon>
        <taxon>Pseudomonadati</taxon>
        <taxon>Planctomycetota</taxon>
        <taxon>Planctomycetia</taxon>
        <taxon>Pirellulales</taxon>
        <taxon>Pirellulaceae</taxon>
        <taxon>Rhodopirellula</taxon>
    </lineage>
</organism>
<evidence type="ECO:0000313" key="3">
    <source>
        <dbReference type="Proteomes" id="UP000036367"/>
    </source>
</evidence>
<dbReference type="GO" id="GO:0009116">
    <property type="term" value="P:nucleoside metabolic process"/>
    <property type="evidence" value="ECO:0007669"/>
    <property type="project" value="InterPro"/>
</dbReference>
<protein>
    <recommendedName>
        <fullName evidence="1">Futalosine hydrolase</fullName>
        <ecNumber evidence="1">3.2.2.26</ecNumber>
    </recommendedName>
</protein>
<dbReference type="PATRIC" id="fig|595434.4.peg.2517"/>
<comment type="caution">
    <text evidence="2">The sequence shown here is derived from an EMBL/GenBank/DDBJ whole genome shotgun (WGS) entry which is preliminary data.</text>
</comment>
<dbReference type="STRING" id="595434.RISK_002646"/>
<dbReference type="GO" id="GO:0008930">
    <property type="term" value="F:methylthioadenosine nucleosidase activity"/>
    <property type="evidence" value="ECO:0007669"/>
    <property type="project" value="TreeGrafter"/>
</dbReference>
<dbReference type="GO" id="GO:0005829">
    <property type="term" value="C:cytosol"/>
    <property type="evidence" value="ECO:0007669"/>
    <property type="project" value="TreeGrafter"/>
</dbReference>
<dbReference type="EMBL" id="LECT01000020">
    <property type="protein sequence ID" value="KLU05283.1"/>
    <property type="molecule type" value="Genomic_DNA"/>
</dbReference>
<reference evidence="2" key="1">
    <citation type="submission" date="2015-05" db="EMBL/GenBank/DDBJ databases">
        <title>Permanent draft genome of Rhodopirellula islandicus K833.</title>
        <authorList>
            <person name="Kizina J."/>
            <person name="Richter M."/>
            <person name="Glockner F.O."/>
            <person name="Harder J."/>
        </authorList>
    </citation>
    <scope>NUCLEOTIDE SEQUENCE [LARGE SCALE GENOMIC DNA]</scope>
    <source>
        <strain evidence="2">K833</strain>
    </source>
</reference>
<evidence type="ECO:0000313" key="2">
    <source>
        <dbReference type="EMBL" id="KLU05283.1"/>
    </source>
</evidence>
<keyword evidence="3" id="KW-1185">Reference proteome</keyword>
<proteinExistence type="predicted"/>
<dbReference type="NCBIfam" id="TIGR03664">
    <property type="entry name" value="fut_nucase"/>
    <property type="match status" value="1"/>
</dbReference>
<dbReference type="SUPFAM" id="SSF53167">
    <property type="entry name" value="Purine and uridine phosphorylases"/>
    <property type="match status" value="1"/>
</dbReference>
<dbReference type="InterPro" id="IPR035994">
    <property type="entry name" value="Nucleoside_phosphorylase_sf"/>
</dbReference>
<name>A0A0J1BFB1_RHOIS</name>
<dbReference type="AlphaFoldDB" id="A0A0J1BFB1"/>
<accession>A0A0J1BFB1</accession>
<dbReference type="InterPro" id="IPR019963">
    <property type="entry name" value="FL_hydrolase_MqnB"/>
</dbReference>
<evidence type="ECO:0000256" key="1">
    <source>
        <dbReference type="NCBIfam" id="TIGR03664"/>
    </source>
</evidence>
<sequence>MAAAASTMQAIQVHQPERVILAGIAGGLSDSAAVGSAHWFAGVICDGIGVGEGNAFVSADSLAWKQWAGTDGQSSDSIGDRLELPVPDQTAHSINTLVSVCAASSEAALASRRRSLAGSPPAEAVIAEDMEAFGVAMACRMTSTPCMVVRGISNVAGDRDHSQWQIDLAIQAVAGRLAELD</sequence>
<gene>
    <name evidence="2" type="ORF">RISK_002646</name>
</gene>
<dbReference type="PANTHER" id="PTHR46832">
    <property type="entry name" value="5'-METHYLTHIOADENOSINE/S-ADENOSYLHOMOCYSTEINE NUCLEOSIDASE"/>
    <property type="match status" value="1"/>
</dbReference>
<dbReference type="GO" id="GO:0008782">
    <property type="term" value="F:adenosylhomocysteine nucleosidase activity"/>
    <property type="evidence" value="ECO:0007669"/>
    <property type="project" value="TreeGrafter"/>
</dbReference>
<dbReference type="Gene3D" id="3.40.50.1580">
    <property type="entry name" value="Nucleoside phosphorylase domain"/>
    <property type="match status" value="1"/>
</dbReference>